<dbReference type="Gene3D" id="3.30.70.360">
    <property type="match status" value="1"/>
</dbReference>
<dbReference type="Gene3D" id="3.40.630.10">
    <property type="entry name" value="Zn peptidases"/>
    <property type="match status" value="1"/>
</dbReference>
<dbReference type="InterPro" id="IPR002933">
    <property type="entry name" value="Peptidase_M20"/>
</dbReference>
<dbReference type="SUPFAM" id="SSF53187">
    <property type="entry name" value="Zn-dependent exopeptidases"/>
    <property type="match status" value="1"/>
</dbReference>
<dbReference type="SUPFAM" id="SSF55031">
    <property type="entry name" value="Bacterial exopeptidase dimerisation domain"/>
    <property type="match status" value="1"/>
</dbReference>
<evidence type="ECO:0000259" key="4">
    <source>
        <dbReference type="Pfam" id="PF07687"/>
    </source>
</evidence>
<keyword evidence="5" id="KW-0645">Protease</keyword>
<keyword evidence="5" id="KW-0121">Carboxypeptidase</keyword>
<evidence type="ECO:0000313" key="5">
    <source>
        <dbReference type="EMBL" id="KUP06904.1"/>
    </source>
</evidence>
<evidence type="ECO:0000256" key="2">
    <source>
        <dbReference type="ARBA" id="ARBA00022801"/>
    </source>
</evidence>
<evidence type="ECO:0000313" key="6">
    <source>
        <dbReference type="Proteomes" id="UP000074108"/>
    </source>
</evidence>
<dbReference type="STRING" id="1150625.Q75_06745"/>
<dbReference type="InterPro" id="IPR011650">
    <property type="entry name" value="Peptidase_M20_dimer"/>
</dbReference>
<dbReference type="Pfam" id="PF07687">
    <property type="entry name" value="M20_dimer"/>
    <property type="match status" value="1"/>
</dbReference>
<dbReference type="PANTHER" id="PTHR43808:SF9">
    <property type="entry name" value="BLL0789 PROTEIN"/>
    <property type="match status" value="1"/>
</dbReference>
<dbReference type="CDD" id="cd03885">
    <property type="entry name" value="M20_CPDG2"/>
    <property type="match status" value="1"/>
</dbReference>
<proteinExistence type="predicted"/>
<dbReference type="PATRIC" id="fig|1150625.3.peg.1414"/>
<keyword evidence="6" id="KW-1185">Reference proteome</keyword>
<dbReference type="PANTHER" id="PTHR43808">
    <property type="entry name" value="ACETYLORNITHINE DEACETYLASE"/>
    <property type="match status" value="1"/>
</dbReference>
<feature type="domain" description="Peptidase M20 dimerisation" evidence="4">
    <location>
        <begin position="178"/>
        <end position="278"/>
    </location>
</feature>
<accession>A0A147K983</accession>
<dbReference type="AlphaFoldDB" id="A0A147K983"/>
<dbReference type="GO" id="GO:0004180">
    <property type="term" value="F:carboxypeptidase activity"/>
    <property type="evidence" value="ECO:0007669"/>
    <property type="project" value="UniProtKB-KW"/>
</dbReference>
<comment type="caution">
    <text evidence="5">The sequence shown here is derived from an EMBL/GenBank/DDBJ whole genome shotgun (WGS) entry which is preliminary data.</text>
</comment>
<sequence>MEEYIKQKEIDMLKLLETLVNIDSGSNYKQGVDAVGHIITKLFSEIGFNMQKIENKEYGNHYVLTHHRCDQPEIIILAHLDTVFPMGTALDRPFSIIDGRAYGPGVADMKGSLVTLYFAMKALQRNHGNELSNVKIILNSDEEIGSPTSRELIEKESKNARYSLVMEPARKDGSIVSSRRGKGNYTLTIEGKAAHSGIEPEKGRSAIEELAHKIIQFYQLSDPEHGISVNVGVIEGGTSPNTIPDHAEATIDIRVKDASQAEELEEKMEEIVSSTEVKGTSIVFEGEMNRPPMEKTKKTQSLIRVIQEIGDKIGVEIVDTATGGGSDASFTAALGIATVDGLGPIGGNAHSDKEYIEIDSLVERTHLLAMIIKQLTLKKVKE</sequence>
<evidence type="ECO:0000256" key="1">
    <source>
        <dbReference type="ARBA" id="ARBA00022723"/>
    </source>
</evidence>
<keyword evidence="1" id="KW-0479">Metal-binding</keyword>
<dbReference type="InterPro" id="IPR050072">
    <property type="entry name" value="Peptidase_M20A"/>
</dbReference>
<gene>
    <name evidence="5" type="ORF">Q75_06745</name>
</gene>
<keyword evidence="2" id="KW-0378">Hydrolase</keyword>
<protein>
    <submittedName>
        <fullName evidence="5">Carboxypeptidase</fullName>
    </submittedName>
</protein>
<organism evidence="5 6">
    <name type="scientific">Bacillus coahuilensis p1.1.43</name>
    <dbReference type="NCBI Taxonomy" id="1150625"/>
    <lineage>
        <taxon>Bacteria</taxon>
        <taxon>Bacillati</taxon>
        <taxon>Bacillota</taxon>
        <taxon>Bacilli</taxon>
        <taxon>Bacillales</taxon>
        <taxon>Bacillaceae</taxon>
        <taxon>Bacillus</taxon>
    </lineage>
</organism>
<dbReference type="RefSeq" id="WP_059350836.1">
    <property type="nucleotide sequence ID" value="NZ_LDYG01000025.1"/>
</dbReference>
<feature type="active site" evidence="3">
    <location>
        <position position="81"/>
    </location>
</feature>
<evidence type="ECO:0000256" key="3">
    <source>
        <dbReference type="PIRSR" id="PIRSR037238-1"/>
    </source>
</evidence>
<dbReference type="OrthoDB" id="9783294at2"/>
<dbReference type="EMBL" id="LDYG01000025">
    <property type="protein sequence ID" value="KUP06904.1"/>
    <property type="molecule type" value="Genomic_DNA"/>
</dbReference>
<reference evidence="5 6" key="1">
    <citation type="journal article" date="2016" name="Front. Microbiol.">
        <title>Microevolution Analysis of Bacillus coahuilensis Unveils Differences in Phosphorus Acquisition Strategies and Their Regulation.</title>
        <authorList>
            <person name="Gomez-Lunar Z."/>
            <person name="Hernandez-Gonzalez I."/>
            <person name="Rodriguez-Torres M.D."/>
            <person name="Souza V."/>
            <person name="Olmedo-Alvarez G."/>
        </authorList>
    </citation>
    <scope>NUCLEOTIDE SEQUENCE [LARGE SCALE GENOMIC DNA]</scope>
    <source>
        <strain evidence="6">p1.1.43</strain>
    </source>
</reference>
<dbReference type="InterPro" id="IPR017150">
    <property type="entry name" value="Pept_M20_glutamate_carboxypep"/>
</dbReference>
<feature type="active site" description="Proton acceptor" evidence="3">
    <location>
        <position position="142"/>
    </location>
</feature>
<name>A0A147K983_9BACI</name>
<dbReference type="Pfam" id="PF01546">
    <property type="entry name" value="Peptidase_M20"/>
    <property type="match status" value="1"/>
</dbReference>
<dbReference type="InterPro" id="IPR036264">
    <property type="entry name" value="Bact_exopeptidase_dim_dom"/>
</dbReference>
<dbReference type="Proteomes" id="UP000074108">
    <property type="component" value="Unassembled WGS sequence"/>
</dbReference>
<dbReference type="GO" id="GO:0046872">
    <property type="term" value="F:metal ion binding"/>
    <property type="evidence" value="ECO:0007669"/>
    <property type="project" value="UniProtKB-KW"/>
</dbReference>
<dbReference type="PIRSF" id="PIRSF037238">
    <property type="entry name" value="Carboxypeptidase_G2"/>
    <property type="match status" value="1"/>
</dbReference>